<comment type="caution">
    <text evidence="2">The sequence shown here is derived from an EMBL/GenBank/DDBJ whole genome shotgun (WGS) entry which is preliminary data.</text>
</comment>
<evidence type="ECO:0000256" key="1">
    <source>
        <dbReference type="SAM" id="MobiDB-lite"/>
    </source>
</evidence>
<feature type="compositionally biased region" description="Basic and acidic residues" evidence="1">
    <location>
        <begin position="133"/>
        <end position="145"/>
    </location>
</feature>
<accession>A0AA39IY75</accession>
<evidence type="ECO:0000313" key="2">
    <source>
        <dbReference type="EMBL" id="KAK0431772.1"/>
    </source>
</evidence>
<gene>
    <name evidence="2" type="ORF">EV421DRAFT_136968</name>
</gene>
<reference evidence="2" key="1">
    <citation type="submission" date="2023-06" db="EMBL/GenBank/DDBJ databases">
        <authorList>
            <consortium name="Lawrence Berkeley National Laboratory"/>
            <person name="Ahrendt S."/>
            <person name="Sahu N."/>
            <person name="Indic B."/>
            <person name="Wong-Bajracharya J."/>
            <person name="Merenyi Z."/>
            <person name="Ke H.-M."/>
            <person name="Monk M."/>
            <person name="Kocsube S."/>
            <person name="Drula E."/>
            <person name="Lipzen A."/>
            <person name="Balint B."/>
            <person name="Henrissat B."/>
            <person name="Andreopoulos B."/>
            <person name="Martin F.M."/>
            <person name="Harder C.B."/>
            <person name="Rigling D."/>
            <person name="Ford K.L."/>
            <person name="Foster G.D."/>
            <person name="Pangilinan J."/>
            <person name="Papanicolaou A."/>
            <person name="Barry K."/>
            <person name="LaButti K."/>
            <person name="Viragh M."/>
            <person name="Koriabine M."/>
            <person name="Yan M."/>
            <person name="Riley R."/>
            <person name="Champramary S."/>
            <person name="Plett K.L."/>
            <person name="Tsai I.J."/>
            <person name="Slot J."/>
            <person name="Sipos G."/>
            <person name="Plett J."/>
            <person name="Nagy L.G."/>
            <person name="Grigoriev I.V."/>
        </authorList>
    </citation>
    <scope>NUCLEOTIDE SEQUENCE</scope>
    <source>
        <strain evidence="2">FPL87.14</strain>
    </source>
</reference>
<dbReference type="EMBL" id="JAUEPT010000107">
    <property type="protein sequence ID" value="KAK0431772.1"/>
    <property type="molecule type" value="Genomic_DNA"/>
</dbReference>
<name>A0AA39IY75_9AGAR</name>
<feature type="region of interest" description="Disordered" evidence="1">
    <location>
        <begin position="126"/>
        <end position="157"/>
    </location>
</feature>
<dbReference type="Proteomes" id="UP001175226">
    <property type="component" value="Unassembled WGS sequence"/>
</dbReference>
<evidence type="ECO:0000313" key="3">
    <source>
        <dbReference type="Proteomes" id="UP001175226"/>
    </source>
</evidence>
<proteinExistence type="predicted"/>
<sequence>MNLIRHRFFLSHHHHLLFHCQLGVFSALHIDTVFSRSLCLSHRLDICACYNLRTNIAAREVLRCGNYFSRVARRAEAPVLMADPFVFPASRRSSPISGSMIKTFSDFLDLSQYLRAHRWPDCKSSISGKSLRSRSEDRSEPEATPHARTRVNSNDTH</sequence>
<keyword evidence="3" id="KW-1185">Reference proteome</keyword>
<protein>
    <submittedName>
        <fullName evidence="2">Uncharacterized protein</fullName>
    </submittedName>
</protein>
<dbReference type="AlphaFoldDB" id="A0AA39IY75"/>
<organism evidence="2 3">
    <name type="scientific">Armillaria borealis</name>
    <dbReference type="NCBI Taxonomy" id="47425"/>
    <lineage>
        <taxon>Eukaryota</taxon>
        <taxon>Fungi</taxon>
        <taxon>Dikarya</taxon>
        <taxon>Basidiomycota</taxon>
        <taxon>Agaricomycotina</taxon>
        <taxon>Agaricomycetes</taxon>
        <taxon>Agaricomycetidae</taxon>
        <taxon>Agaricales</taxon>
        <taxon>Marasmiineae</taxon>
        <taxon>Physalacriaceae</taxon>
        <taxon>Armillaria</taxon>
    </lineage>
</organism>